<dbReference type="RefSeq" id="WP_271180016.1">
    <property type="nucleotide sequence ID" value="NZ_BSFH01000070.1"/>
</dbReference>
<organism evidence="3 4">
    <name type="scientific">Paracoccus kondratievae</name>
    <dbReference type="NCBI Taxonomy" id="135740"/>
    <lineage>
        <taxon>Bacteria</taxon>
        <taxon>Pseudomonadati</taxon>
        <taxon>Pseudomonadota</taxon>
        <taxon>Alphaproteobacteria</taxon>
        <taxon>Rhodobacterales</taxon>
        <taxon>Paracoccaceae</taxon>
        <taxon>Paracoccus</taxon>
    </lineage>
</organism>
<dbReference type="Proteomes" id="UP001143349">
    <property type="component" value="Unassembled WGS sequence"/>
</dbReference>
<reference evidence="3" key="2">
    <citation type="submission" date="2023-01" db="EMBL/GenBank/DDBJ databases">
        <authorList>
            <person name="Sun Q."/>
            <person name="Evtushenko L."/>
        </authorList>
    </citation>
    <scope>NUCLEOTIDE SEQUENCE</scope>
    <source>
        <strain evidence="3">VKM B-2222</strain>
    </source>
</reference>
<gene>
    <name evidence="3" type="ORF">GCM10017635_26890</name>
</gene>
<evidence type="ECO:0000256" key="2">
    <source>
        <dbReference type="SAM" id="SignalP"/>
    </source>
</evidence>
<keyword evidence="4" id="KW-1185">Reference proteome</keyword>
<evidence type="ECO:0000256" key="1">
    <source>
        <dbReference type="SAM" id="MobiDB-lite"/>
    </source>
</evidence>
<keyword evidence="2" id="KW-0732">Signal</keyword>
<dbReference type="EMBL" id="BSFH01000070">
    <property type="protein sequence ID" value="GLK65215.1"/>
    <property type="molecule type" value="Genomic_DNA"/>
</dbReference>
<feature type="chain" id="PRO_5042079805" evidence="2">
    <location>
        <begin position="23"/>
        <end position="259"/>
    </location>
</feature>
<feature type="signal peptide" evidence="2">
    <location>
        <begin position="1"/>
        <end position="22"/>
    </location>
</feature>
<proteinExistence type="predicted"/>
<evidence type="ECO:0000313" key="4">
    <source>
        <dbReference type="Proteomes" id="UP001143349"/>
    </source>
</evidence>
<accession>A0AAD3P059</accession>
<name>A0AAD3P059_9RHOB</name>
<evidence type="ECO:0000313" key="3">
    <source>
        <dbReference type="EMBL" id="GLK65215.1"/>
    </source>
</evidence>
<dbReference type="AlphaFoldDB" id="A0AAD3P059"/>
<protein>
    <submittedName>
        <fullName evidence="3">Uncharacterized protein</fullName>
    </submittedName>
</protein>
<comment type="caution">
    <text evidence="3">The sequence shown here is derived from an EMBL/GenBank/DDBJ whole genome shotgun (WGS) entry which is preliminary data.</text>
</comment>
<feature type="compositionally biased region" description="Low complexity" evidence="1">
    <location>
        <begin position="216"/>
        <end position="247"/>
    </location>
</feature>
<sequence length="259" mass="26827">MVRQGVWLAGFVAFCAAPAALAQGLVITPLPPGEVIRAAEAPVTEPVETPVSPTAMPVAMATQPDVPQRTGLPRPSIIVGDMAVLAGFDPRSPIGLPLATRETIRQRDRALFDRLLGRGAFDPDTDRLAEAIQTELQRMDCYTGSIDGDWGAGSIRAVGRWSEAADSPADNEPEVPLFRAIVGKDGVRCVSAPAPTPAPAVARGTGQPRTAGAAGSAPRRATAGNAATPRANAARPAAPAAQPQSPRINMTVTGSGMYR</sequence>
<feature type="region of interest" description="Disordered" evidence="1">
    <location>
        <begin position="196"/>
        <end position="259"/>
    </location>
</feature>
<feature type="compositionally biased region" description="Polar residues" evidence="1">
    <location>
        <begin position="248"/>
        <end position="259"/>
    </location>
</feature>
<reference evidence="3" key="1">
    <citation type="journal article" date="2014" name="Int. J. Syst. Evol. Microbiol.">
        <title>Complete genome sequence of Corynebacterium casei LMG S-19264T (=DSM 44701T), isolated from a smear-ripened cheese.</title>
        <authorList>
            <consortium name="US DOE Joint Genome Institute (JGI-PGF)"/>
            <person name="Walter F."/>
            <person name="Albersmeier A."/>
            <person name="Kalinowski J."/>
            <person name="Ruckert C."/>
        </authorList>
    </citation>
    <scope>NUCLEOTIDE SEQUENCE</scope>
    <source>
        <strain evidence="3">VKM B-2222</strain>
    </source>
</reference>